<dbReference type="AlphaFoldDB" id="A0A7J8GBX8"/>
<proteinExistence type="predicted"/>
<gene>
    <name evidence="2" type="ORF">HJG63_011610</name>
</gene>
<reference evidence="2 3" key="1">
    <citation type="journal article" date="2020" name="Nature">
        <title>Six reference-quality genomes reveal evolution of bat adaptations.</title>
        <authorList>
            <person name="Jebb D."/>
            <person name="Huang Z."/>
            <person name="Pippel M."/>
            <person name="Hughes G.M."/>
            <person name="Lavrichenko K."/>
            <person name="Devanna P."/>
            <person name="Winkler S."/>
            <person name="Jermiin L.S."/>
            <person name="Skirmuntt E.C."/>
            <person name="Katzourakis A."/>
            <person name="Burkitt-Gray L."/>
            <person name="Ray D.A."/>
            <person name="Sullivan K.A.M."/>
            <person name="Roscito J.G."/>
            <person name="Kirilenko B.M."/>
            <person name="Davalos L.M."/>
            <person name="Corthals A.P."/>
            <person name="Power M.L."/>
            <person name="Jones G."/>
            <person name="Ransome R.D."/>
            <person name="Dechmann D.K.N."/>
            <person name="Locatelli A.G."/>
            <person name="Puechmaille S.J."/>
            <person name="Fedrigo O."/>
            <person name="Jarvis E.D."/>
            <person name="Hiller M."/>
            <person name="Vernes S.C."/>
            <person name="Myers E.W."/>
            <person name="Teeling E.C."/>
        </authorList>
    </citation>
    <scope>NUCLEOTIDE SEQUENCE [LARGE SCALE GENOMIC DNA]</scope>
    <source>
        <strain evidence="2">MRouAeg1</strain>
        <tissue evidence="2">Muscle</tissue>
    </source>
</reference>
<accession>A0A7J8GBX8</accession>
<evidence type="ECO:0000256" key="1">
    <source>
        <dbReference type="SAM" id="MobiDB-lite"/>
    </source>
</evidence>
<organism evidence="2 3">
    <name type="scientific">Rousettus aegyptiacus</name>
    <name type="common">Egyptian fruit bat</name>
    <name type="synonym">Pteropus aegyptiacus</name>
    <dbReference type="NCBI Taxonomy" id="9407"/>
    <lineage>
        <taxon>Eukaryota</taxon>
        <taxon>Metazoa</taxon>
        <taxon>Chordata</taxon>
        <taxon>Craniata</taxon>
        <taxon>Vertebrata</taxon>
        <taxon>Euteleostomi</taxon>
        <taxon>Mammalia</taxon>
        <taxon>Eutheria</taxon>
        <taxon>Laurasiatheria</taxon>
        <taxon>Chiroptera</taxon>
        <taxon>Yinpterochiroptera</taxon>
        <taxon>Pteropodoidea</taxon>
        <taxon>Pteropodidae</taxon>
        <taxon>Rousettinae</taxon>
        <taxon>Rousettus</taxon>
    </lineage>
</organism>
<protein>
    <submittedName>
        <fullName evidence="2">Uncharacterized protein</fullName>
    </submittedName>
</protein>
<name>A0A7J8GBX8_ROUAE</name>
<feature type="compositionally biased region" description="Basic and acidic residues" evidence="1">
    <location>
        <begin position="233"/>
        <end position="246"/>
    </location>
</feature>
<keyword evidence="3" id="KW-1185">Reference proteome</keyword>
<evidence type="ECO:0000313" key="2">
    <source>
        <dbReference type="EMBL" id="KAF6456992.1"/>
    </source>
</evidence>
<feature type="region of interest" description="Disordered" evidence="1">
    <location>
        <begin position="37"/>
        <end position="72"/>
    </location>
</feature>
<evidence type="ECO:0000313" key="3">
    <source>
        <dbReference type="Proteomes" id="UP000593571"/>
    </source>
</evidence>
<feature type="region of interest" description="Disordered" evidence="1">
    <location>
        <begin position="228"/>
        <end position="271"/>
    </location>
</feature>
<dbReference type="EMBL" id="JACASE010000006">
    <property type="protein sequence ID" value="KAF6456992.1"/>
    <property type="molecule type" value="Genomic_DNA"/>
</dbReference>
<sequence>METLRQVGVMQCTRRQSSWEVAELGLEYRISSGRRVLEEARGRARAREEESSQTARGKADGKTRSAGAWETQEEPAGIVGGKSFVSFGEPFRGARAPGSPSPPPRSDLLQTRSCPRGSPPAAGTPPARRNLGCICRFACFGGFPRWLRESASGGGISFPLKNIFWPMFGCVGIPPSPFLHGRPKARGLDGGAGGRGWGGEGCWRMKEFCSSSQSAPCKLVRRRRAVCAPGTAQDKRWETSQERRLPGDSAPPTPPGASSGRGGPSLLPASA</sequence>
<comment type="caution">
    <text evidence="2">The sequence shown here is derived from an EMBL/GenBank/DDBJ whole genome shotgun (WGS) entry which is preliminary data.</text>
</comment>
<feature type="region of interest" description="Disordered" evidence="1">
    <location>
        <begin position="89"/>
        <end position="125"/>
    </location>
</feature>
<feature type="compositionally biased region" description="Basic and acidic residues" evidence="1">
    <location>
        <begin position="37"/>
        <end position="50"/>
    </location>
</feature>
<dbReference type="Proteomes" id="UP000593571">
    <property type="component" value="Unassembled WGS sequence"/>
</dbReference>